<reference evidence="2 3" key="1">
    <citation type="submission" date="2018-05" db="EMBL/GenBank/DDBJ databases">
        <title>Complete genome sequence of sponge-derived Streptomyces sp. HNM0039.</title>
        <authorList>
            <person name="Huang X."/>
            <person name="Zhou S."/>
        </authorList>
    </citation>
    <scope>NUCLEOTIDE SEQUENCE [LARGE SCALE GENOMIC DNA]</scope>
    <source>
        <strain evidence="2 3">HNM0039</strain>
    </source>
</reference>
<dbReference type="EMBL" id="CP029188">
    <property type="protein sequence ID" value="AWI32667.1"/>
    <property type="molecule type" value="Genomic_DNA"/>
</dbReference>
<keyword evidence="3" id="KW-1185">Reference proteome</keyword>
<feature type="compositionally biased region" description="Acidic residues" evidence="1">
    <location>
        <begin position="513"/>
        <end position="523"/>
    </location>
</feature>
<proteinExistence type="predicted"/>
<dbReference type="AlphaFoldDB" id="A0A2S1T2C4"/>
<organism evidence="2 3">
    <name type="scientific">Streptomyces tirandamycinicus</name>
    <dbReference type="NCBI Taxonomy" id="2174846"/>
    <lineage>
        <taxon>Bacteria</taxon>
        <taxon>Bacillati</taxon>
        <taxon>Actinomycetota</taxon>
        <taxon>Actinomycetes</taxon>
        <taxon>Kitasatosporales</taxon>
        <taxon>Streptomycetaceae</taxon>
        <taxon>Streptomyces</taxon>
    </lineage>
</organism>
<name>A0A2S1T2C4_9ACTN</name>
<dbReference type="Proteomes" id="UP000244900">
    <property type="component" value="Chromosome"/>
</dbReference>
<feature type="region of interest" description="Disordered" evidence="1">
    <location>
        <begin position="270"/>
        <end position="305"/>
    </location>
</feature>
<feature type="compositionally biased region" description="Acidic residues" evidence="1">
    <location>
        <begin position="494"/>
        <end position="505"/>
    </location>
</feature>
<sequence>MSRATQELRVLEEDMGADAITFENYDEGVTYLFVRPGQSFDSAVKSILRVCPEMSLPRVQDLVRTHCPHIVEMNERLGADQVVPRFEAAPDAGVVPPVPMKPTGAHRRPRPPRWARIASVAAPALVGGAFLAQWLNPGVSKDGASAASSVSQGDNVAADTYKNPSFLKIAQGGRMTCDPIGAFEAKCVDVDGKVMYSEASVGTSTAFTFSYDLHKIGFRLFPDMASATTWTAEAANRSSFRNIRQHGRVVLWGTDLTRITDWERALSNGDRDNQHRVASGGMTSSAAVSEYQPGRSSSTARSEAQPFASYGAAASRINPEPQSRAYPQHNPVTPAGALAQGTQISAYTPLPDRLAVLAFGTLGVTEEALEQAVTSDDTRSVQLVQAVRLVLGSAETSHFGVVPAGPNDAVAIVLDAATEPPDADPDVLAYGKSKGPLVIQPPAVPPVGPRPVVPATQRPPAPTPAPAPAPAPEQQEAVAPRPQPEPEPEREAPEAVEPEPEPEVVEPEREAPEAVEPEPEQAETPDRAPDAETSPAPPQTEEPDDDGLSLDALPPVWAAA</sequence>
<feature type="region of interest" description="Disordered" evidence="1">
    <location>
        <begin position="421"/>
        <end position="560"/>
    </location>
</feature>
<feature type="compositionally biased region" description="Pro residues" evidence="1">
    <location>
        <begin position="442"/>
        <end position="471"/>
    </location>
</feature>
<gene>
    <name evidence="2" type="ORF">DDW44_30585</name>
</gene>
<dbReference type="KEGG" id="stir:DDW44_30585"/>
<dbReference type="RefSeq" id="WP_108908535.1">
    <property type="nucleotide sequence ID" value="NZ_CP029188.1"/>
</dbReference>
<evidence type="ECO:0000313" key="2">
    <source>
        <dbReference type="EMBL" id="AWI32667.1"/>
    </source>
</evidence>
<evidence type="ECO:0000256" key="1">
    <source>
        <dbReference type="SAM" id="MobiDB-lite"/>
    </source>
</evidence>
<evidence type="ECO:0000313" key="3">
    <source>
        <dbReference type="Proteomes" id="UP000244900"/>
    </source>
</evidence>
<protein>
    <submittedName>
        <fullName evidence="2">Uncharacterized protein</fullName>
    </submittedName>
</protein>
<accession>A0A2S1T2C4</accession>